<dbReference type="AlphaFoldDB" id="A0A834YLX6"/>
<feature type="region of interest" description="Disordered" evidence="1">
    <location>
        <begin position="1"/>
        <end position="28"/>
    </location>
</feature>
<dbReference type="OrthoDB" id="1932391at2759"/>
<dbReference type="Proteomes" id="UP000655225">
    <property type="component" value="Unassembled WGS sequence"/>
</dbReference>
<sequence>MASSIPGGENKEQQNGHRMMKRACSSSNNDAMGGHGSKACVCVCVCAPPTHAGSFKCRLHRVNSQSHSTQSAPPQPTVPSSSTRCGRYRTCGGHTLVNGAIDLDVDVTAHHLVGLETASSFFLKGRDSTSLVLERRP</sequence>
<evidence type="ECO:0000256" key="1">
    <source>
        <dbReference type="SAM" id="MobiDB-lite"/>
    </source>
</evidence>
<reference evidence="2 3" key="1">
    <citation type="submission" date="2020-04" db="EMBL/GenBank/DDBJ databases">
        <title>Plant Genome Project.</title>
        <authorList>
            <person name="Zhang R.-G."/>
        </authorList>
    </citation>
    <scope>NUCLEOTIDE SEQUENCE [LARGE SCALE GENOMIC DNA]</scope>
    <source>
        <strain evidence="2">YNK0</strain>
        <tissue evidence="2">Leaf</tissue>
    </source>
</reference>
<dbReference type="EMBL" id="JABCRI010000018">
    <property type="protein sequence ID" value="KAF8390792.1"/>
    <property type="molecule type" value="Genomic_DNA"/>
</dbReference>
<proteinExistence type="predicted"/>
<accession>A0A834YLX6</accession>
<comment type="caution">
    <text evidence="2">The sequence shown here is derived from an EMBL/GenBank/DDBJ whole genome shotgun (WGS) entry which is preliminary data.</text>
</comment>
<protein>
    <submittedName>
        <fullName evidence="2">Uncharacterized protein</fullName>
    </submittedName>
</protein>
<organism evidence="2 3">
    <name type="scientific">Tetracentron sinense</name>
    <name type="common">Spur-leaf</name>
    <dbReference type="NCBI Taxonomy" id="13715"/>
    <lineage>
        <taxon>Eukaryota</taxon>
        <taxon>Viridiplantae</taxon>
        <taxon>Streptophyta</taxon>
        <taxon>Embryophyta</taxon>
        <taxon>Tracheophyta</taxon>
        <taxon>Spermatophyta</taxon>
        <taxon>Magnoliopsida</taxon>
        <taxon>Trochodendrales</taxon>
        <taxon>Trochodendraceae</taxon>
        <taxon>Tetracentron</taxon>
    </lineage>
</organism>
<evidence type="ECO:0000313" key="3">
    <source>
        <dbReference type="Proteomes" id="UP000655225"/>
    </source>
</evidence>
<gene>
    <name evidence="2" type="ORF">HHK36_025320</name>
</gene>
<evidence type="ECO:0000313" key="2">
    <source>
        <dbReference type="EMBL" id="KAF8390792.1"/>
    </source>
</evidence>
<keyword evidence="3" id="KW-1185">Reference proteome</keyword>
<name>A0A834YLX6_TETSI</name>
<feature type="region of interest" description="Disordered" evidence="1">
    <location>
        <begin position="62"/>
        <end position="84"/>
    </location>
</feature>